<evidence type="ECO:0000256" key="2">
    <source>
        <dbReference type="SAM" id="Phobius"/>
    </source>
</evidence>
<evidence type="ECO:0000313" key="4">
    <source>
        <dbReference type="Proteomes" id="UP000799750"/>
    </source>
</evidence>
<sequence>MARRTLSPPFSPTTSPVRTGNPTQPNLPAAYSDDQDKLVRLSNSHSAFVRLDLDVSRLNEVHQYLWLAGRSTCARALHRQKMIERQIIIVEQADLHLVWQEARIFLKPLPDYLLDHQFWEDTICYDAELHANACGFLLSYVWLVRHPSDLRIASELGLLSSQMQWEDWVVFADTLLTNIDHDALDTINKRYQYGELRLSRLNLIRPLFHLYRSGKFVRGYMTNYNRYTVFFSRIFGWVLLVFIYMNILLTALQVGLGTDELQHDKRFQRAAYGFAVFSLVSPVVILGAAALVFLYLFAFNLITTRTFLNRTKRHREELVESKAGAAP</sequence>
<dbReference type="PANTHER" id="PTHR34414:SF1">
    <property type="entry name" value="SUBTILISIN-LIKE SERINE PROTEASE"/>
    <property type="match status" value="1"/>
</dbReference>
<dbReference type="Proteomes" id="UP000799750">
    <property type="component" value="Unassembled WGS sequence"/>
</dbReference>
<dbReference type="InterPro" id="IPR046536">
    <property type="entry name" value="DUF6601"/>
</dbReference>
<dbReference type="PANTHER" id="PTHR34414">
    <property type="entry name" value="HET DOMAIN-CONTAINING PROTEIN-RELATED"/>
    <property type="match status" value="1"/>
</dbReference>
<dbReference type="OrthoDB" id="5086500at2759"/>
<name>A0A6A6R6L4_9PEZI</name>
<reference evidence="3" key="1">
    <citation type="journal article" date="2020" name="Stud. Mycol.">
        <title>101 Dothideomycetes genomes: a test case for predicting lifestyles and emergence of pathogens.</title>
        <authorList>
            <person name="Haridas S."/>
            <person name="Albert R."/>
            <person name="Binder M."/>
            <person name="Bloem J."/>
            <person name="Labutti K."/>
            <person name="Salamov A."/>
            <person name="Andreopoulos B."/>
            <person name="Baker S."/>
            <person name="Barry K."/>
            <person name="Bills G."/>
            <person name="Bluhm B."/>
            <person name="Cannon C."/>
            <person name="Castanera R."/>
            <person name="Culley D."/>
            <person name="Daum C."/>
            <person name="Ezra D."/>
            <person name="Gonzalez J."/>
            <person name="Henrissat B."/>
            <person name="Kuo A."/>
            <person name="Liang C."/>
            <person name="Lipzen A."/>
            <person name="Lutzoni F."/>
            <person name="Magnuson J."/>
            <person name="Mondo S."/>
            <person name="Nolan M."/>
            <person name="Ohm R."/>
            <person name="Pangilinan J."/>
            <person name="Park H.-J."/>
            <person name="Ramirez L."/>
            <person name="Alfaro M."/>
            <person name="Sun H."/>
            <person name="Tritt A."/>
            <person name="Yoshinaga Y."/>
            <person name="Zwiers L.-H."/>
            <person name="Turgeon B."/>
            <person name="Goodwin S."/>
            <person name="Spatafora J."/>
            <person name="Crous P."/>
            <person name="Grigoriev I."/>
        </authorList>
    </citation>
    <scope>NUCLEOTIDE SEQUENCE</scope>
    <source>
        <strain evidence="3">CBS 269.34</strain>
    </source>
</reference>
<keyword evidence="2" id="KW-1133">Transmembrane helix</keyword>
<protein>
    <submittedName>
        <fullName evidence="3">Uncharacterized protein</fullName>
    </submittedName>
</protein>
<proteinExistence type="predicted"/>
<keyword evidence="2" id="KW-0472">Membrane</keyword>
<evidence type="ECO:0000313" key="3">
    <source>
        <dbReference type="EMBL" id="KAF2499994.1"/>
    </source>
</evidence>
<dbReference type="Pfam" id="PF20246">
    <property type="entry name" value="DUF6601"/>
    <property type="match status" value="1"/>
</dbReference>
<dbReference type="AlphaFoldDB" id="A0A6A6R6L4"/>
<feature type="region of interest" description="Disordered" evidence="1">
    <location>
        <begin position="1"/>
        <end position="30"/>
    </location>
</feature>
<evidence type="ECO:0000256" key="1">
    <source>
        <dbReference type="SAM" id="MobiDB-lite"/>
    </source>
</evidence>
<gene>
    <name evidence="3" type="ORF">BU16DRAFT_522852</name>
</gene>
<feature type="transmembrane region" description="Helical" evidence="2">
    <location>
        <begin position="234"/>
        <end position="254"/>
    </location>
</feature>
<accession>A0A6A6R6L4</accession>
<feature type="transmembrane region" description="Helical" evidence="2">
    <location>
        <begin position="274"/>
        <end position="302"/>
    </location>
</feature>
<feature type="compositionally biased region" description="Low complexity" evidence="1">
    <location>
        <begin position="1"/>
        <end position="19"/>
    </location>
</feature>
<dbReference type="EMBL" id="MU004183">
    <property type="protein sequence ID" value="KAF2499994.1"/>
    <property type="molecule type" value="Genomic_DNA"/>
</dbReference>
<organism evidence="3 4">
    <name type="scientific">Lophium mytilinum</name>
    <dbReference type="NCBI Taxonomy" id="390894"/>
    <lineage>
        <taxon>Eukaryota</taxon>
        <taxon>Fungi</taxon>
        <taxon>Dikarya</taxon>
        <taxon>Ascomycota</taxon>
        <taxon>Pezizomycotina</taxon>
        <taxon>Dothideomycetes</taxon>
        <taxon>Pleosporomycetidae</taxon>
        <taxon>Mytilinidiales</taxon>
        <taxon>Mytilinidiaceae</taxon>
        <taxon>Lophium</taxon>
    </lineage>
</organism>
<keyword evidence="4" id="KW-1185">Reference proteome</keyword>
<keyword evidence="2" id="KW-0812">Transmembrane</keyword>